<feature type="transmembrane region" description="Helical" evidence="1">
    <location>
        <begin position="29"/>
        <end position="53"/>
    </location>
</feature>
<protein>
    <submittedName>
        <fullName evidence="2">Uncharacterized protein</fullName>
    </submittedName>
</protein>
<proteinExistence type="predicted"/>
<reference evidence="2 3" key="1">
    <citation type="journal article" date="2016" name="Nat. Commun.">
        <title>Thousands of microbial genomes shed light on interconnected biogeochemical processes in an aquifer system.</title>
        <authorList>
            <person name="Anantharaman K."/>
            <person name="Brown C.T."/>
            <person name="Hug L.A."/>
            <person name="Sharon I."/>
            <person name="Castelle C.J."/>
            <person name="Probst A.J."/>
            <person name="Thomas B.C."/>
            <person name="Singh A."/>
            <person name="Wilkins M.J."/>
            <person name="Karaoz U."/>
            <person name="Brodie E.L."/>
            <person name="Williams K.H."/>
            <person name="Hubbard S.S."/>
            <person name="Banfield J.F."/>
        </authorList>
    </citation>
    <scope>NUCLEOTIDE SEQUENCE [LARGE SCALE GENOMIC DNA]</scope>
</reference>
<name>A0A1G2BQD6_9BACT</name>
<dbReference type="STRING" id="1798553.A3H70_03030"/>
<accession>A0A1G2BQD6</accession>
<dbReference type="Proteomes" id="UP000178109">
    <property type="component" value="Unassembled WGS sequence"/>
</dbReference>
<keyword evidence="1" id="KW-0472">Membrane</keyword>
<keyword evidence="1" id="KW-0812">Transmembrane</keyword>
<organism evidence="2 3">
    <name type="scientific">Candidatus Komeilibacteria bacterium RIFCSPLOWO2_02_FULL_48_11</name>
    <dbReference type="NCBI Taxonomy" id="1798553"/>
    <lineage>
        <taxon>Bacteria</taxon>
        <taxon>Candidatus Komeiliibacteriota</taxon>
    </lineage>
</organism>
<dbReference type="EMBL" id="MHKO01000055">
    <property type="protein sequence ID" value="OGY91036.1"/>
    <property type="molecule type" value="Genomic_DNA"/>
</dbReference>
<gene>
    <name evidence="2" type="ORF">A3H70_03030</name>
</gene>
<keyword evidence="1" id="KW-1133">Transmembrane helix</keyword>
<dbReference type="AlphaFoldDB" id="A0A1G2BQD6"/>
<comment type="caution">
    <text evidence="2">The sequence shown here is derived from an EMBL/GenBank/DDBJ whole genome shotgun (WGS) entry which is preliminary data.</text>
</comment>
<evidence type="ECO:0000313" key="2">
    <source>
        <dbReference type="EMBL" id="OGY91036.1"/>
    </source>
</evidence>
<evidence type="ECO:0000313" key="3">
    <source>
        <dbReference type="Proteomes" id="UP000178109"/>
    </source>
</evidence>
<sequence length="71" mass="7907">MLGALFILATSALWLPVAAMLWLAYDWNLLAALVASFFGVEAVFALLFGAWYLKYTTSLRRAHCGQLQALR</sequence>
<evidence type="ECO:0000256" key="1">
    <source>
        <dbReference type="SAM" id="Phobius"/>
    </source>
</evidence>